<gene>
    <name evidence="7" type="ORF">ACFSBT_12160</name>
</gene>
<dbReference type="AlphaFoldDB" id="A0ABD6AYW9"/>
<dbReference type="InterPro" id="IPR042099">
    <property type="entry name" value="ANL_N_sf"/>
</dbReference>
<protein>
    <submittedName>
        <fullName evidence="7">Acyl-CoA synthetase</fullName>
    </submittedName>
</protein>
<dbReference type="Gene3D" id="3.40.50.12780">
    <property type="entry name" value="N-terminal domain of ligase-like"/>
    <property type="match status" value="1"/>
</dbReference>
<dbReference type="InterPro" id="IPR020845">
    <property type="entry name" value="AMP-binding_CS"/>
</dbReference>
<keyword evidence="8" id="KW-1185">Reference proteome</keyword>
<evidence type="ECO:0000256" key="3">
    <source>
        <dbReference type="ARBA" id="ARBA00022741"/>
    </source>
</evidence>
<evidence type="ECO:0000313" key="8">
    <source>
        <dbReference type="Proteomes" id="UP001597187"/>
    </source>
</evidence>
<keyword evidence="3" id="KW-0547">Nucleotide-binding</keyword>
<dbReference type="Pfam" id="PF00501">
    <property type="entry name" value="AMP-binding"/>
    <property type="match status" value="1"/>
</dbReference>
<dbReference type="Proteomes" id="UP001597187">
    <property type="component" value="Unassembled WGS sequence"/>
</dbReference>
<evidence type="ECO:0000256" key="4">
    <source>
        <dbReference type="ARBA" id="ARBA00022840"/>
    </source>
</evidence>
<reference evidence="7 8" key="1">
    <citation type="journal article" date="2019" name="Int. J. Syst. Evol. Microbiol.">
        <title>The Global Catalogue of Microorganisms (GCM) 10K type strain sequencing project: providing services to taxonomists for standard genome sequencing and annotation.</title>
        <authorList>
            <consortium name="The Broad Institute Genomics Platform"/>
            <consortium name="The Broad Institute Genome Sequencing Center for Infectious Disease"/>
            <person name="Wu L."/>
            <person name="Ma J."/>
        </authorList>
    </citation>
    <scope>NUCLEOTIDE SEQUENCE [LARGE SCALE GENOMIC DNA]</scope>
    <source>
        <strain evidence="7 8">CGMCC 1.12563</strain>
    </source>
</reference>
<comment type="similarity">
    <text evidence="1">Belongs to the ATP-dependent AMP-binding enzyme family.</text>
</comment>
<evidence type="ECO:0000313" key="7">
    <source>
        <dbReference type="EMBL" id="MFD1514034.1"/>
    </source>
</evidence>
<organism evidence="7 8">
    <name type="scientific">Halomarina rubra</name>
    <dbReference type="NCBI Taxonomy" id="2071873"/>
    <lineage>
        <taxon>Archaea</taxon>
        <taxon>Methanobacteriati</taxon>
        <taxon>Methanobacteriota</taxon>
        <taxon>Stenosarchaea group</taxon>
        <taxon>Halobacteria</taxon>
        <taxon>Halobacteriales</taxon>
        <taxon>Natronomonadaceae</taxon>
        <taxon>Halomarina</taxon>
    </lineage>
</organism>
<dbReference type="InterPro" id="IPR045851">
    <property type="entry name" value="AMP-bd_C_sf"/>
</dbReference>
<dbReference type="Pfam" id="PF13193">
    <property type="entry name" value="AMP-binding_C"/>
    <property type="match status" value="1"/>
</dbReference>
<dbReference type="PROSITE" id="PS00455">
    <property type="entry name" value="AMP_BINDING"/>
    <property type="match status" value="1"/>
</dbReference>
<comment type="caution">
    <text evidence="7">The sequence shown here is derived from an EMBL/GenBank/DDBJ whole genome shotgun (WGS) entry which is preliminary data.</text>
</comment>
<dbReference type="SUPFAM" id="SSF56801">
    <property type="entry name" value="Acetyl-CoA synthetase-like"/>
    <property type="match status" value="1"/>
</dbReference>
<evidence type="ECO:0000256" key="1">
    <source>
        <dbReference type="ARBA" id="ARBA00006432"/>
    </source>
</evidence>
<keyword evidence="4" id="KW-0067">ATP-binding</keyword>
<dbReference type="PANTHER" id="PTHR43605:SF10">
    <property type="entry name" value="ACYL-COA SYNTHETASE MEDIUM CHAIN FAMILY MEMBER 3"/>
    <property type="match status" value="1"/>
</dbReference>
<evidence type="ECO:0000256" key="2">
    <source>
        <dbReference type="ARBA" id="ARBA00022598"/>
    </source>
</evidence>
<dbReference type="GO" id="GO:0005524">
    <property type="term" value="F:ATP binding"/>
    <property type="evidence" value="ECO:0007669"/>
    <property type="project" value="UniProtKB-KW"/>
</dbReference>
<dbReference type="InterPro" id="IPR000873">
    <property type="entry name" value="AMP-dep_synth/lig_dom"/>
</dbReference>
<evidence type="ECO:0000259" key="6">
    <source>
        <dbReference type="Pfam" id="PF13193"/>
    </source>
</evidence>
<feature type="domain" description="AMP-dependent synthetase/ligase" evidence="5">
    <location>
        <begin position="42"/>
        <end position="406"/>
    </location>
</feature>
<evidence type="ECO:0000259" key="5">
    <source>
        <dbReference type="Pfam" id="PF00501"/>
    </source>
</evidence>
<proteinExistence type="inferred from homology"/>
<keyword evidence="2" id="KW-0436">Ligase</keyword>
<name>A0ABD6AYW9_9EURY</name>
<dbReference type="PANTHER" id="PTHR43605">
    <property type="entry name" value="ACYL-COENZYME A SYNTHETASE"/>
    <property type="match status" value="1"/>
</dbReference>
<dbReference type="InterPro" id="IPR051087">
    <property type="entry name" value="Mitochondrial_ACSM"/>
</dbReference>
<sequence>MPWHVLPDYDTYERARTEFEWALPETFNPAVDCLRKHESPGPSDRVALLDAATGERFTYRDIDDASGRLANALAARGVEPGDRVGVVAPQRPETPIAHMACWKLGAVTVPLTTLFGQDALAYRLDDAEARAVVFDPSVRAALAAASTECPALETAVALDEHPLFAGEHDRGDATEPLDCDVLAYDRVVADHDPEYAPYESTPATDSAIMYTSGSTGPPKGVRHRHAVWLGRAAAAHTFFDGGLGANAVCWTPADWAWGSALGGLLLGTWHYGGTVVAAPMAGFDPSAAFDVLDRFGVTHALIPPTALRMLMSETPPADLALETVASAGEPLTPEILDWAAEALDDVAIDEYYGQTELNLVVANAARWFDVRPGSMGKALPGYDLAVLDPETREELPPGELGELAVRPHDERVFFAEYWNRPEATAAKRHDGWYLTDDLVTRDADGYVWFESRADDVIITAGYRVGPLEVEQVLLDHPAVEQVGVVGVPDDTRGERIKAFVELVPGATGDDDLREELQQRARERLAAYEYPREVAFVADLPKTSSGKIRRVDLRDREQTE</sequence>
<accession>A0ABD6AYW9</accession>
<dbReference type="GO" id="GO:0016878">
    <property type="term" value="F:acid-thiol ligase activity"/>
    <property type="evidence" value="ECO:0007669"/>
    <property type="project" value="UniProtKB-ARBA"/>
</dbReference>
<dbReference type="InterPro" id="IPR025110">
    <property type="entry name" value="AMP-bd_C"/>
</dbReference>
<dbReference type="GO" id="GO:0016405">
    <property type="term" value="F:CoA-ligase activity"/>
    <property type="evidence" value="ECO:0007669"/>
    <property type="project" value="UniProtKB-ARBA"/>
</dbReference>
<feature type="domain" description="AMP-binding enzyme C-terminal" evidence="6">
    <location>
        <begin position="468"/>
        <end position="546"/>
    </location>
</feature>
<dbReference type="EMBL" id="JBHUDC010000005">
    <property type="protein sequence ID" value="MFD1514034.1"/>
    <property type="molecule type" value="Genomic_DNA"/>
</dbReference>
<dbReference type="RefSeq" id="WP_250873989.1">
    <property type="nucleotide sequence ID" value="NZ_JALXFV010000005.1"/>
</dbReference>
<dbReference type="Gene3D" id="3.30.300.30">
    <property type="match status" value="1"/>
</dbReference>